<sequence length="58" mass="6704">MKSVSERGLAYCPFARDVTQPSSSSEALRHVVHSRRYMRQSQFKPLMNMVDCYTIYGS</sequence>
<name>A0A0M3IMU3_ASCLU</name>
<evidence type="ECO:0000313" key="1">
    <source>
        <dbReference type="Proteomes" id="UP000036681"/>
    </source>
</evidence>
<protein>
    <submittedName>
        <fullName evidence="2">Uncharacterized protein</fullName>
    </submittedName>
</protein>
<organism evidence="1 2">
    <name type="scientific">Ascaris lumbricoides</name>
    <name type="common">Giant roundworm</name>
    <dbReference type="NCBI Taxonomy" id="6252"/>
    <lineage>
        <taxon>Eukaryota</taxon>
        <taxon>Metazoa</taxon>
        <taxon>Ecdysozoa</taxon>
        <taxon>Nematoda</taxon>
        <taxon>Chromadorea</taxon>
        <taxon>Rhabditida</taxon>
        <taxon>Spirurina</taxon>
        <taxon>Ascaridomorpha</taxon>
        <taxon>Ascaridoidea</taxon>
        <taxon>Ascarididae</taxon>
        <taxon>Ascaris</taxon>
    </lineage>
</organism>
<keyword evidence="1" id="KW-1185">Reference proteome</keyword>
<reference evidence="2" key="1">
    <citation type="submission" date="2017-02" db="UniProtKB">
        <authorList>
            <consortium name="WormBaseParasite"/>
        </authorList>
    </citation>
    <scope>IDENTIFICATION</scope>
</reference>
<accession>A0A0M3IMU3</accession>
<dbReference type="Proteomes" id="UP000036681">
    <property type="component" value="Unplaced"/>
</dbReference>
<proteinExistence type="predicted"/>
<evidence type="ECO:0000313" key="2">
    <source>
        <dbReference type="WBParaSite" id="ALUE_0002007101-mRNA-1"/>
    </source>
</evidence>
<dbReference type="AlphaFoldDB" id="A0A0M3IMU3"/>
<dbReference type="WBParaSite" id="ALUE_0002007101-mRNA-1">
    <property type="protein sequence ID" value="ALUE_0002007101-mRNA-1"/>
    <property type="gene ID" value="ALUE_0002007101"/>
</dbReference>